<proteinExistence type="predicted"/>
<dbReference type="SMART" id="SM00355">
    <property type="entry name" value="ZnF_C2H2"/>
    <property type="match status" value="6"/>
</dbReference>
<feature type="region of interest" description="Disordered" evidence="6">
    <location>
        <begin position="50"/>
        <end position="93"/>
    </location>
</feature>
<sequence>MDSIYVYKGKLKEALTLIPSMSEPNKLEAVSYWNDAAKCLEDIVNPSVGHEGEQQLQQQQQRQQDQTSAQEFDTHVGAGSNNTASNTNEELSHSPITNMSMQLDIMSNIDDLNSQFDVSSILDGPLFNIPRNITEETEQIQANAIAEEISLLPITRSDAAQSRHHIDYNDTSTEACHDISPLLSIEPRDRQALMNASDRHFMLPCDNSASSSGGQMDDISDLVINQMPSQNYSMNINHRAFNKSNHIDIANSGGNFDNQNQLVTSCLEYIEPADVNCTIDNDITHDMSNGQFDREPKIAANDNGQLDCSLTSFGTTSTTDFCLNSNSDSLRPLQPIQSSLSSNDNIDNYLFSNQNQNELVEFDPRQSQLVSERGVSQLSPMSSEENVNFANIFPQQTTVTPANIDSKSCDKSDKNLNTCPVCGKSGFASKGNLKRHVKTHSGEKRFECLHCNSRFTENKSLKIHMRKHTGEKPYKCEFCGQLFAQKAVLNSHVTSLHINERKFVCKHCDKAFKQSSQLKLHQMRHDGTKIHACTECEWRFLTKGDLERHSRTHTGARPFVCKLCGNTFTRQQSLNEHLNRHYGKKPFSCHCGKEFSEMSACYKHIKGCTEDAQMPMVQG</sequence>
<organism evidence="8">
    <name type="scientific">Aceria tosichella</name>
    <name type="common">wheat curl mite</name>
    <dbReference type="NCBI Taxonomy" id="561515"/>
    <lineage>
        <taxon>Eukaryota</taxon>
        <taxon>Metazoa</taxon>
        <taxon>Ecdysozoa</taxon>
        <taxon>Arthropoda</taxon>
        <taxon>Chelicerata</taxon>
        <taxon>Arachnida</taxon>
        <taxon>Acari</taxon>
        <taxon>Acariformes</taxon>
        <taxon>Trombidiformes</taxon>
        <taxon>Prostigmata</taxon>
        <taxon>Eupodina</taxon>
        <taxon>Eriophyoidea</taxon>
        <taxon>Eriophyidae</taxon>
        <taxon>Eriophyinae</taxon>
        <taxon>Aceriini</taxon>
        <taxon>Aceria</taxon>
    </lineage>
</organism>
<evidence type="ECO:0000256" key="3">
    <source>
        <dbReference type="ARBA" id="ARBA00022771"/>
    </source>
</evidence>
<evidence type="ECO:0000256" key="2">
    <source>
        <dbReference type="ARBA" id="ARBA00022737"/>
    </source>
</evidence>
<dbReference type="FunFam" id="3.30.160.60:FF:000176">
    <property type="entry name" value="zinc finger protein 70"/>
    <property type="match status" value="1"/>
</dbReference>
<dbReference type="GO" id="GO:0005634">
    <property type="term" value="C:nucleus"/>
    <property type="evidence" value="ECO:0007669"/>
    <property type="project" value="TreeGrafter"/>
</dbReference>
<feature type="domain" description="C2H2-type" evidence="7">
    <location>
        <begin position="503"/>
        <end position="530"/>
    </location>
</feature>
<dbReference type="InterPro" id="IPR013087">
    <property type="entry name" value="Znf_C2H2_type"/>
</dbReference>
<feature type="domain" description="C2H2-type" evidence="7">
    <location>
        <begin position="417"/>
        <end position="445"/>
    </location>
</feature>
<feature type="domain" description="C2H2-type" evidence="7">
    <location>
        <begin position="531"/>
        <end position="558"/>
    </location>
</feature>
<dbReference type="Gene3D" id="3.30.160.60">
    <property type="entry name" value="Classic Zinc Finger"/>
    <property type="match status" value="6"/>
</dbReference>
<feature type="domain" description="C2H2-type" evidence="7">
    <location>
        <begin position="446"/>
        <end position="473"/>
    </location>
</feature>
<name>A0A6G1SAH4_9ACAR</name>
<keyword evidence="3 5" id="KW-0863">Zinc-finger</keyword>
<dbReference type="GO" id="GO:0000977">
    <property type="term" value="F:RNA polymerase II transcription regulatory region sequence-specific DNA binding"/>
    <property type="evidence" value="ECO:0007669"/>
    <property type="project" value="TreeGrafter"/>
</dbReference>
<dbReference type="PROSITE" id="PS50157">
    <property type="entry name" value="ZINC_FINGER_C2H2_2"/>
    <property type="match status" value="6"/>
</dbReference>
<feature type="domain" description="C2H2-type" evidence="7">
    <location>
        <begin position="474"/>
        <end position="502"/>
    </location>
</feature>
<keyword evidence="2" id="KW-0677">Repeat</keyword>
<dbReference type="FunFam" id="3.30.160.60:FF:000264">
    <property type="entry name" value="Zinc finger protein 236"/>
    <property type="match status" value="1"/>
</dbReference>
<dbReference type="GO" id="GO:0000981">
    <property type="term" value="F:DNA-binding transcription factor activity, RNA polymerase II-specific"/>
    <property type="evidence" value="ECO:0007669"/>
    <property type="project" value="TreeGrafter"/>
</dbReference>
<evidence type="ECO:0000256" key="1">
    <source>
        <dbReference type="ARBA" id="ARBA00022723"/>
    </source>
</evidence>
<dbReference type="AlphaFoldDB" id="A0A6G1SAH4"/>
<protein>
    <submittedName>
        <fullName evidence="8">Zinc finger protein 846</fullName>
    </submittedName>
</protein>
<dbReference type="Pfam" id="PF13912">
    <property type="entry name" value="zf-C2H2_6"/>
    <property type="match status" value="1"/>
</dbReference>
<dbReference type="PROSITE" id="PS00028">
    <property type="entry name" value="ZINC_FINGER_C2H2_1"/>
    <property type="match status" value="5"/>
</dbReference>
<dbReference type="GO" id="GO:0008270">
    <property type="term" value="F:zinc ion binding"/>
    <property type="evidence" value="ECO:0007669"/>
    <property type="project" value="UniProtKB-KW"/>
</dbReference>
<evidence type="ECO:0000256" key="6">
    <source>
        <dbReference type="SAM" id="MobiDB-lite"/>
    </source>
</evidence>
<dbReference type="EMBL" id="GGYP01002181">
    <property type="protein sequence ID" value="MDE46952.1"/>
    <property type="molecule type" value="Transcribed_RNA"/>
</dbReference>
<evidence type="ECO:0000256" key="4">
    <source>
        <dbReference type="ARBA" id="ARBA00022833"/>
    </source>
</evidence>
<dbReference type="GO" id="GO:0032502">
    <property type="term" value="P:developmental process"/>
    <property type="evidence" value="ECO:0007669"/>
    <property type="project" value="UniProtKB-ARBA"/>
</dbReference>
<evidence type="ECO:0000259" key="7">
    <source>
        <dbReference type="PROSITE" id="PS50157"/>
    </source>
</evidence>
<feature type="compositionally biased region" description="Low complexity" evidence="6">
    <location>
        <begin position="54"/>
        <end position="70"/>
    </location>
</feature>
<keyword evidence="1" id="KW-0479">Metal-binding</keyword>
<reference evidence="8" key="1">
    <citation type="submission" date="2018-10" db="EMBL/GenBank/DDBJ databases">
        <title>Transcriptome assembly of Aceria tosichella (Wheat curl mite) Type 2.</title>
        <authorList>
            <person name="Scully E.D."/>
            <person name="Geib S.M."/>
            <person name="Palmer N.A."/>
            <person name="Gupta A.K."/>
            <person name="Sarath G."/>
            <person name="Tatineni S."/>
        </authorList>
    </citation>
    <scope>NUCLEOTIDE SEQUENCE</scope>
    <source>
        <strain evidence="8">LincolnNE</strain>
    </source>
</reference>
<dbReference type="InterPro" id="IPR036236">
    <property type="entry name" value="Znf_C2H2_sf"/>
</dbReference>
<dbReference type="FunFam" id="3.30.160.60:FF:000100">
    <property type="entry name" value="Zinc finger 45-like"/>
    <property type="match status" value="1"/>
</dbReference>
<dbReference type="FunFam" id="3.30.160.60:FF:000446">
    <property type="entry name" value="Zinc finger protein"/>
    <property type="match status" value="1"/>
</dbReference>
<feature type="compositionally biased region" description="Polar residues" evidence="6">
    <location>
        <begin position="79"/>
        <end position="93"/>
    </location>
</feature>
<evidence type="ECO:0000313" key="8">
    <source>
        <dbReference type="EMBL" id="MDE46952.1"/>
    </source>
</evidence>
<dbReference type="PANTHER" id="PTHR24409:SF295">
    <property type="entry name" value="AZ2-RELATED"/>
    <property type="match status" value="1"/>
</dbReference>
<dbReference type="FunFam" id="3.30.160.60:FF:000202">
    <property type="entry name" value="Zinc finger protein 574"/>
    <property type="match status" value="1"/>
</dbReference>
<dbReference type="Pfam" id="PF00096">
    <property type="entry name" value="zf-C2H2"/>
    <property type="match status" value="3"/>
</dbReference>
<keyword evidence="4" id="KW-0862">Zinc</keyword>
<accession>A0A6G1SAH4</accession>
<gene>
    <name evidence="8" type="primary">ZNF846</name>
    <name evidence="8" type="ORF">g.4382</name>
</gene>
<evidence type="ECO:0000256" key="5">
    <source>
        <dbReference type="PROSITE-ProRule" id="PRU00042"/>
    </source>
</evidence>
<dbReference type="PANTHER" id="PTHR24409">
    <property type="entry name" value="ZINC FINGER PROTEIN 142"/>
    <property type="match status" value="1"/>
</dbReference>
<feature type="domain" description="C2H2-type" evidence="7">
    <location>
        <begin position="559"/>
        <end position="586"/>
    </location>
</feature>
<dbReference type="SUPFAM" id="SSF57667">
    <property type="entry name" value="beta-beta-alpha zinc fingers"/>
    <property type="match status" value="4"/>
</dbReference>